<dbReference type="AlphaFoldDB" id="A0A2H3JD35"/>
<reference evidence="2 3" key="1">
    <citation type="journal article" date="2012" name="Science">
        <title>The Paleozoic origin of enzymatic lignin decomposition reconstructed from 31 fungal genomes.</title>
        <authorList>
            <person name="Floudas D."/>
            <person name="Binder M."/>
            <person name="Riley R."/>
            <person name="Barry K."/>
            <person name="Blanchette R.A."/>
            <person name="Henrissat B."/>
            <person name="Martinez A.T."/>
            <person name="Otillar R."/>
            <person name="Spatafora J.W."/>
            <person name="Yadav J.S."/>
            <person name="Aerts A."/>
            <person name="Benoit I."/>
            <person name="Boyd A."/>
            <person name="Carlson A."/>
            <person name="Copeland A."/>
            <person name="Coutinho P.M."/>
            <person name="de Vries R.P."/>
            <person name="Ferreira P."/>
            <person name="Findley K."/>
            <person name="Foster B."/>
            <person name="Gaskell J."/>
            <person name="Glotzer D."/>
            <person name="Gorecki P."/>
            <person name="Heitman J."/>
            <person name="Hesse C."/>
            <person name="Hori C."/>
            <person name="Igarashi K."/>
            <person name="Jurgens J.A."/>
            <person name="Kallen N."/>
            <person name="Kersten P."/>
            <person name="Kohler A."/>
            <person name="Kuees U."/>
            <person name="Kumar T.K.A."/>
            <person name="Kuo A."/>
            <person name="LaButti K."/>
            <person name="Larrondo L.F."/>
            <person name="Lindquist E."/>
            <person name="Ling A."/>
            <person name="Lombard V."/>
            <person name="Lucas S."/>
            <person name="Lundell T."/>
            <person name="Martin R."/>
            <person name="McLaughlin D.J."/>
            <person name="Morgenstern I."/>
            <person name="Morin E."/>
            <person name="Murat C."/>
            <person name="Nagy L.G."/>
            <person name="Nolan M."/>
            <person name="Ohm R.A."/>
            <person name="Patyshakuliyeva A."/>
            <person name="Rokas A."/>
            <person name="Ruiz-Duenas F.J."/>
            <person name="Sabat G."/>
            <person name="Salamov A."/>
            <person name="Samejima M."/>
            <person name="Schmutz J."/>
            <person name="Slot J.C."/>
            <person name="St John F."/>
            <person name="Stenlid J."/>
            <person name="Sun H."/>
            <person name="Sun S."/>
            <person name="Syed K."/>
            <person name="Tsang A."/>
            <person name="Wiebenga A."/>
            <person name="Young D."/>
            <person name="Pisabarro A."/>
            <person name="Eastwood D.C."/>
            <person name="Martin F."/>
            <person name="Cullen D."/>
            <person name="Grigoriev I.V."/>
            <person name="Hibbett D.S."/>
        </authorList>
    </citation>
    <scope>NUCLEOTIDE SEQUENCE [LARGE SCALE GENOMIC DNA]</scope>
    <source>
        <strain evidence="2 3">MD-104</strain>
    </source>
</reference>
<dbReference type="OrthoDB" id="2744543at2759"/>
<organism evidence="2 3">
    <name type="scientific">Wolfiporia cocos (strain MD-104)</name>
    <name type="common">Brown rot fungus</name>
    <dbReference type="NCBI Taxonomy" id="742152"/>
    <lineage>
        <taxon>Eukaryota</taxon>
        <taxon>Fungi</taxon>
        <taxon>Dikarya</taxon>
        <taxon>Basidiomycota</taxon>
        <taxon>Agaricomycotina</taxon>
        <taxon>Agaricomycetes</taxon>
        <taxon>Polyporales</taxon>
        <taxon>Phaeolaceae</taxon>
        <taxon>Wolfiporia</taxon>
    </lineage>
</organism>
<dbReference type="InterPro" id="IPR052523">
    <property type="entry name" value="Trichothecene_AcTrans"/>
</dbReference>
<dbReference type="PANTHER" id="PTHR42791">
    <property type="entry name" value="GNAT FAMILY ACETYLTRANSFERASE"/>
    <property type="match status" value="1"/>
</dbReference>
<dbReference type="GO" id="GO:0016747">
    <property type="term" value="F:acyltransferase activity, transferring groups other than amino-acyl groups"/>
    <property type="evidence" value="ECO:0007669"/>
    <property type="project" value="InterPro"/>
</dbReference>
<evidence type="ECO:0000313" key="2">
    <source>
        <dbReference type="EMBL" id="PCH40160.1"/>
    </source>
</evidence>
<dbReference type="CDD" id="cd04301">
    <property type="entry name" value="NAT_SF"/>
    <property type="match status" value="1"/>
</dbReference>
<keyword evidence="3" id="KW-1185">Reference proteome</keyword>
<dbReference type="Pfam" id="PF00583">
    <property type="entry name" value="Acetyltransf_1"/>
    <property type="match status" value="1"/>
</dbReference>
<feature type="non-terminal residue" evidence="2">
    <location>
        <position position="1"/>
    </location>
</feature>
<accession>A0A2H3JD35</accession>
<protein>
    <recommendedName>
        <fullName evidence="1">N-acetyltransferase domain-containing protein</fullName>
    </recommendedName>
</protein>
<evidence type="ECO:0000259" key="1">
    <source>
        <dbReference type="PROSITE" id="PS51186"/>
    </source>
</evidence>
<dbReference type="PROSITE" id="PS51186">
    <property type="entry name" value="GNAT"/>
    <property type="match status" value="1"/>
</dbReference>
<dbReference type="Proteomes" id="UP000218811">
    <property type="component" value="Unassembled WGS sequence"/>
</dbReference>
<dbReference type="SUPFAM" id="SSF55729">
    <property type="entry name" value="Acyl-CoA N-acyltransferases (Nat)"/>
    <property type="match status" value="1"/>
</dbReference>
<dbReference type="PANTHER" id="PTHR42791:SF1">
    <property type="entry name" value="N-ACETYLTRANSFERASE DOMAIN-CONTAINING PROTEIN"/>
    <property type="match status" value="1"/>
</dbReference>
<dbReference type="InterPro" id="IPR016181">
    <property type="entry name" value="Acyl_CoA_acyltransferase"/>
</dbReference>
<evidence type="ECO:0000313" key="3">
    <source>
        <dbReference type="Proteomes" id="UP000218811"/>
    </source>
</evidence>
<dbReference type="OMA" id="WANSHQE"/>
<dbReference type="STRING" id="742152.A0A2H3JD35"/>
<dbReference type="InterPro" id="IPR000182">
    <property type="entry name" value="GNAT_dom"/>
</dbReference>
<name>A0A2H3JD35_WOLCO</name>
<dbReference type="Gene3D" id="3.40.630.30">
    <property type="match status" value="1"/>
</dbReference>
<proteinExistence type="predicted"/>
<sequence length="213" mass="24075">DVSRAAASSAAAFRDDPIEHYLRDTPDADQSRISWRWRSALLIRMQLTAYALKQQALTVNHGDASLAFLQPCDMVSRLVSLVKPIIRWLFIRVNTLCDSPEQRRRRAEYLNKLERAEKGLFGERADRMYLLRNLSTSPAAQGRGYASILVRAVTEKARHKASYYSTWLSSSNVGNTSFYERCGFVTVGEFTLGDGNPTWTEPPLVVLIVSFLV</sequence>
<dbReference type="EMBL" id="KB468053">
    <property type="protein sequence ID" value="PCH40160.1"/>
    <property type="molecule type" value="Genomic_DNA"/>
</dbReference>
<feature type="domain" description="N-acetyltransferase" evidence="1">
    <location>
        <begin position="74"/>
        <end position="205"/>
    </location>
</feature>
<gene>
    <name evidence="2" type="ORF">WOLCODRAFT_67318</name>
</gene>